<evidence type="ECO:0000256" key="1">
    <source>
        <dbReference type="SAM" id="Phobius"/>
    </source>
</evidence>
<feature type="domain" description="Predicted membrane protein YciQ-like C-terminal" evidence="3">
    <location>
        <begin position="295"/>
        <end position="531"/>
    </location>
</feature>
<dbReference type="Pfam" id="PF09972">
    <property type="entry name" value="DUF2207"/>
    <property type="match status" value="1"/>
</dbReference>
<dbReference type="InterPro" id="IPR018702">
    <property type="entry name" value="DUF2207"/>
</dbReference>
<evidence type="ECO:0000313" key="4">
    <source>
        <dbReference type="EMBL" id="EEW92253.1"/>
    </source>
</evidence>
<evidence type="ECO:0000259" key="2">
    <source>
        <dbReference type="Pfam" id="PF09972"/>
    </source>
</evidence>
<dbReference type="EMBL" id="ACRF02000004">
    <property type="protein sequence ID" value="EEW92253.1"/>
    <property type="molecule type" value="Genomic_DNA"/>
</dbReference>
<dbReference type="InterPro" id="IPR048389">
    <property type="entry name" value="YciQ-like_C"/>
</dbReference>
<dbReference type="HOGENOM" id="CLU_026556_1_1_9"/>
<sequence length="609" mass="68405">MKALRKILYWFMFLMVSLSFFTSKVEAKGKSLEVTKYNIDVDVRPNGDVRFKEEMTFTANGSYNGIFYNLDYFAEKEPKDVTVDFKTSDGEVVTLLKSDTGHNSTYLTETLGSLLKFKVFLPFADSSRTVVFNYTIPQLIKNYKDTAELNRRVVGQEWEVTQKNIHVHVSLPGAATKETLRAWGHGGIGGKVEIDPDYKGVTFTVKKNEPKSFVETHMLFPVELTKDNPVTNDFNAFAGIVDREEQLVKRDQEERSVKWAVAGFGGLLSLVALVWAFFKGNLADKKRLEKVPFVPEHLYELPEDLTPAIMSAAIYDGVTIDDFSATIMDLVRKKVLTMTSEEPYILELKQHSYHLLPHEQLALDILFKKIAKGNTLDLDLVSEFAENCPERYTDMLDNWYEGVDDAADEYSVYRFEEGETAPKAEGANLLGIAGFLLFVGSVFWATKNLFLTIVAGIISFIIYLVTVRFSKSNALQRSLKGEYEYRRWEAFRQMLMDISSLDRADLPSIQIWDHLLVYAISLGVAEQVIEVLEEKFPDWIQESVFYSPTYGWQMAVYNEILQDSFTDSYLSAVDEISSSSDSSNSGGFGGGFSGGSSFGSGGGSGGGGF</sequence>
<dbReference type="OrthoDB" id="2138002at2"/>
<proteinExistence type="predicted"/>
<keyword evidence="5" id="KW-1185">Reference proteome</keyword>
<keyword evidence="1" id="KW-1133">Transmembrane helix</keyword>
<accession>D0BNX4</accession>
<feature type="transmembrane region" description="Helical" evidence="1">
    <location>
        <begin position="427"/>
        <end position="444"/>
    </location>
</feature>
<evidence type="ECO:0000313" key="5">
    <source>
        <dbReference type="Proteomes" id="UP000002939"/>
    </source>
</evidence>
<protein>
    <recommendedName>
        <fullName evidence="6">DUF2207 domain-containing protein</fullName>
    </recommendedName>
</protein>
<dbReference type="AlphaFoldDB" id="D0BNX4"/>
<reference evidence="4" key="1">
    <citation type="submission" date="2009-09" db="EMBL/GenBank/DDBJ databases">
        <authorList>
            <consortium name="The Broad Institute Genome Sequencing Platform"/>
            <person name="Ward D."/>
            <person name="Feldgarden M."/>
            <person name="Earl A."/>
            <person name="Young S.K."/>
            <person name="Zeng Q."/>
            <person name="Koehrsen M."/>
            <person name="Alvarado L."/>
            <person name="Berlin A."/>
            <person name="Bochicchio J."/>
            <person name="Borenstein D."/>
            <person name="Chapman S.B."/>
            <person name="Chen Z."/>
            <person name="Engels R."/>
            <person name="Freedman E."/>
            <person name="Gellesch M."/>
            <person name="Goldberg J."/>
            <person name="Griggs A."/>
            <person name="Gujja S."/>
            <person name="Heilman E."/>
            <person name="Heiman D."/>
            <person name="Hepburn T."/>
            <person name="Howarth C."/>
            <person name="Jen D."/>
            <person name="Larson L."/>
            <person name="Lewis B."/>
            <person name="Mehta T."/>
            <person name="Park D."/>
            <person name="Pearson M."/>
            <person name="Roberts A."/>
            <person name="Saif S."/>
            <person name="Shea T."/>
            <person name="Shenoy N."/>
            <person name="Sisk P."/>
            <person name="Stolte C."/>
            <person name="Sykes S."/>
            <person name="Thomson T."/>
            <person name="Walk T."/>
            <person name="White J."/>
            <person name="Yandava C."/>
            <person name="Sibley C.D."/>
            <person name="Field T.R."/>
            <person name="Grinwis M."/>
            <person name="Eshaghurshan C.S."/>
            <person name="Surette M.G."/>
            <person name="Haas B."/>
            <person name="Nusbaum C."/>
            <person name="Birren B."/>
        </authorList>
    </citation>
    <scope>NUCLEOTIDE SEQUENCE [LARGE SCALE GENOMIC DNA]</scope>
    <source>
        <strain evidence="4">ATCC 700633</strain>
    </source>
</reference>
<dbReference type="Pfam" id="PF20990">
    <property type="entry name" value="DUF2207_C"/>
    <property type="match status" value="1"/>
</dbReference>
<organism evidence="4 5">
    <name type="scientific">Granulicatella elegans ATCC 700633</name>
    <dbReference type="NCBI Taxonomy" id="626369"/>
    <lineage>
        <taxon>Bacteria</taxon>
        <taxon>Bacillati</taxon>
        <taxon>Bacillota</taxon>
        <taxon>Bacilli</taxon>
        <taxon>Lactobacillales</taxon>
        <taxon>Carnobacteriaceae</taxon>
        <taxon>Granulicatella</taxon>
    </lineage>
</organism>
<dbReference type="STRING" id="626369.HMPREF0446_01659"/>
<feature type="domain" description="DUF2207" evidence="2">
    <location>
        <begin position="34"/>
        <end position="220"/>
    </location>
</feature>
<keyword evidence="1" id="KW-0472">Membrane</keyword>
<dbReference type="eggNOG" id="COG4907">
    <property type="taxonomic scope" value="Bacteria"/>
</dbReference>
<reference evidence="4" key="2">
    <citation type="submission" date="2011-10" db="EMBL/GenBank/DDBJ databases">
        <title>The Genome Sequence of Granulicatella elegans ATCC 700633.</title>
        <authorList>
            <consortium name="The Broad Institute Genome Sequencing Platform"/>
            <consortium name="The Broad Institute Genome Sequencing Center for Infectious Disease"/>
            <person name="Earl A."/>
            <person name="Ward D."/>
            <person name="Feldgarden M."/>
            <person name="Gevers D."/>
            <person name="Sibley C.D."/>
            <person name="Field T.R."/>
            <person name="Grinwis M."/>
            <person name="Eshaghurshan C.S."/>
            <person name="Surette M.G."/>
            <person name="Young S.K."/>
            <person name="Zeng Q."/>
            <person name="Gargeya S."/>
            <person name="Fitzgerald M."/>
            <person name="Haas B."/>
            <person name="Abouelleil A."/>
            <person name="Alvarado L."/>
            <person name="Arachchi H.M."/>
            <person name="Berlin A."/>
            <person name="Brown A."/>
            <person name="Chapman S.B."/>
            <person name="Chen Z."/>
            <person name="Dunbar C."/>
            <person name="Freedman E."/>
            <person name="Gearin G."/>
            <person name="Goldberg J."/>
            <person name="Griggs A."/>
            <person name="Gujja S."/>
            <person name="Heiman D."/>
            <person name="Howarth C."/>
            <person name="Larson L."/>
            <person name="Lui A."/>
            <person name="MacDonald P.J.P."/>
            <person name="Montmayeur A."/>
            <person name="Murphy C."/>
            <person name="Neiman D."/>
            <person name="Pearson M."/>
            <person name="Priest M."/>
            <person name="Roberts A."/>
            <person name="Saif S."/>
            <person name="Shea T."/>
            <person name="Shenoy N."/>
            <person name="Sisk P."/>
            <person name="Stolte C."/>
            <person name="Sykes S."/>
            <person name="Wortman J."/>
            <person name="Nusbaum C."/>
            <person name="Birren B."/>
        </authorList>
    </citation>
    <scope>NUCLEOTIDE SEQUENCE [LARGE SCALE GENOMIC DNA]</scope>
    <source>
        <strain evidence="4">ATCC 700633</strain>
    </source>
</reference>
<gene>
    <name evidence="4" type="ORF">HMPREF0446_01659</name>
</gene>
<evidence type="ECO:0000259" key="3">
    <source>
        <dbReference type="Pfam" id="PF20990"/>
    </source>
</evidence>
<feature type="transmembrane region" description="Helical" evidence="1">
    <location>
        <begin position="450"/>
        <end position="470"/>
    </location>
</feature>
<feature type="transmembrane region" description="Helical" evidence="1">
    <location>
        <begin position="259"/>
        <end position="278"/>
    </location>
</feature>
<dbReference type="Proteomes" id="UP000002939">
    <property type="component" value="Unassembled WGS sequence"/>
</dbReference>
<name>D0BNX4_9LACT</name>
<dbReference type="RefSeq" id="WP_006703935.1">
    <property type="nucleotide sequence ID" value="NZ_KI391971.1"/>
</dbReference>
<evidence type="ECO:0008006" key="6">
    <source>
        <dbReference type="Google" id="ProtNLM"/>
    </source>
</evidence>
<comment type="caution">
    <text evidence="4">The sequence shown here is derived from an EMBL/GenBank/DDBJ whole genome shotgun (WGS) entry which is preliminary data.</text>
</comment>
<keyword evidence="1" id="KW-0812">Transmembrane</keyword>